<evidence type="ECO:0000313" key="2">
    <source>
        <dbReference type="Proteomes" id="UP000054538"/>
    </source>
</evidence>
<reference evidence="1 2" key="1">
    <citation type="submission" date="2014-04" db="EMBL/GenBank/DDBJ databases">
        <authorList>
            <consortium name="DOE Joint Genome Institute"/>
            <person name="Kuo A."/>
            <person name="Kohler A."/>
            <person name="Jargeat P."/>
            <person name="Nagy L.G."/>
            <person name="Floudas D."/>
            <person name="Copeland A."/>
            <person name="Barry K.W."/>
            <person name="Cichocki N."/>
            <person name="Veneault-Fourrey C."/>
            <person name="LaButti K."/>
            <person name="Lindquist E.A."/>
            <person name="Lipzen A."/>
            <person name="Lundell T."/>
            <person name="Morin E."/>
            <person name="Murat C."/>
            <person name="Sun H."/>
            <person name="Tunlid A."/>
            <person name="Henrissat B."/>
            <person name="Grigoriev I.V."/>
            <person name="Hibbett D.S."/>
            <person name="Martin F."/>
            <person name="Nordberg H.P."/>
            <person name="Cantor M.N."/>
            <person name="Hua S.X."/>
        </authorList>
    </citation>
    <scope>NUCLEOTIDE SEQUENCE [LARGE SCALE GENOMIC DNA]</scope>
    <source>
        <strain evidence="1 2">Ve08.2h10</strain>
    </source>
</reference>
<reference evidence="2" key="2">
    <citation type="submission" date="2015-01" db="EMBL/GenBank/DDBJ databases">
        <title>Evolutionary Origins and Diversification of the Mycorrhizal Mutualists.</title>
        <authorList>
            <consortium name="DOE Joint Genome Institute"/>
            <consortium name="Mycorrhizal Genomics Consortium"/>
            <person name="Kohler A."/>
            <person name="Kuo A."/>
            <person name="Nagy L.G."/>
            <person name="Floudas D."/>
            <person name="Copeland A."/>
            <person name="Barry K.W."/>
            <person name="Cichocki N."/>
            <person name="Veneault-Fourrey C."/>
            <person name="LaButti K."/>
            <person name="Lindquist E.A."/>
            <person name="Lipzen A."/>
            <person name="Lundell T."/>
            <person name="Morin E."/>
            <person name="Murat C."/>
            <person name="Riley R."/>
            <person name="Ohm R."/>
            <person name="Sun H."/>
            <person name="Tunlid A."/>
            <person name="Henrissat B."/>
            <person name="Grigoriev I.V."/>
            <person name="Hibbett D.S."/>
            <person name="Martin F."/>
        </authorList>
    </citation>
    <scope>NUCLEOTIDE SEQUENCE [LARGE SCALE GENOMIC DNA]</scope>
    <source>
        <strain evidence="2">Ve08.2h10</strain>
    </source>
</reference>
<evidence type="ECO:0000313" key="1">
    <source>
        <dbReference type="EMBL" id="KIL00345.1"/>
    </source>
</evidence>
<protein>
    <submittedName>
        <fullName evidence="1">Unplaced genomic scaffold scaffold_14, whole genome shotgun sequence</fullName>
    </submittedName>
</protein>
<proteinExistence type="predicted"/>
<organism evidence="1 2">
    <name type="scientific">Paxillus rubicundulus Ve08.2h10</name>
    <dbReference type="NCBI Taxonomy" id="930991"/>
    <lineage>
        <taxon>Eukaryota</taxon>
        <taxon>Fungi</taxon>
        <taxon>Dikarya</taxon>
        <taxon>Basidiomycota</taxon>
        <taxon>Agaricomycotina</taxon>
        <taxon>Agaricomycetes</taxon>
        <taxon>Agaricomycetidae</taxon>
        <taxon>Boletales</taxon>
        <taxon>Paxilineae</taxon>
        <taxon>Paxillaceae</taxon>
        <taxon>Paxillus</taxon>
    </lineage>
</organism>
<dbReference type="Proteomes" id="UP000054538">
    <property type="component" value="Unassembled WGS sequence"/>
</dbReference>
<dbReference type="HOGENOM" id="CLU_2923293_0_0_1"/>
<keyword evidence="2" id="KW-1185">Reference proteome</keyword>
<sequence>MTIVVLVCGAAGETFHLIYLLQLSRRNNVSLTYARTLVCCESSAIAKPLSAPRKDQGSGGP</sequence>
<accession>A0A0D0EAI0</accession>
<dbReference type="EMBL" id="KN824836">
    <property type="protein sequence ID" value="KIL00345.1"/>
    <property type="molecule type" value="Genomic_DNA"/>
</dbReference>
<gene>
    <name evidence="1" type="ORF">PAXRUDRAFT_821803</name>
</gene>
<dbReference type="InParanoid" id="A0A0D0EAI0"/>
<dbReference type="AlphaFoldDB" id="A0A0D0EAI0"/>
<name>A0A0D0EAI0_9AGAM</name>